<evidence type="ECO:0000256" key="4">
    <source>
        <dbReference type="ARBA" id="ARBA00022475"/>
    </source>
</evidence>
<reference evidence="11" key="1">
    <citation type="journal article" date="2021" name="Nat. Commun.">
        <title>Genetic determinants of endophytism in the Arabidopsis root mycobiome.</title>
        <authorList>
            <person name="Mesny F."/>
            <person name="Miyauchi S."/>
            <person name="Thiergart T."/>
            <person name="Pickel B."/>
            <person name="Atanasova L."/>
            <person name="Karlsson M."/>
            <person name="Huettel B."/>
            <person name="Barry K.W."/>
            <person name="Haridas S."/>
            <person name="Chen C."/>
            <person name="Bauer D."/>
            <person name="Andreopoulos W."/>
            <person name="Pangilinan J."/>
            <person name="LaButti K."/>
            <person name="Riley R."/>
            <person name="Lipzen A."/>
            <person name="Clum A."/>
            <person name="Drula E."/>
            <person name="Henrissat B."/>
            <person name="Kohler A."/>
            <person name="Grigoriev I.V."/>
            <person name="Martin F.M."/>
            <person name="Hacquard S."/>
        </authorList>
    </citation>
    <scope>NUCLEOTIDE SEQUENCE</scope>
    <source>
        <strain evidence="11">MPI-CAGE-CH-0235</strain>
    </source>
</reference>
<feature type="transmembrane region" description="Helical" evidence="9">
    <location>
        <begin position="402"/>
        <end position="423"/>
    </location>
</feature>
<dbReference type="OrthoDB" id="5141738at2759"/>
<dbReference type="GO" id="GO:0022857">
    <property type="term" value="F:transmembrane transporter activity"/>
    <property type="evidence" value="ECO:0007669"/>
    <property type="project" value="InterPro"/>
</dbReference>
<dbReference type="PROSITE" id="PS50850">
    <property type="entry name" value="MFS"/>
    <property type="match status" value="1"/>
</dbReference>
<organism evidence="11 12">
    <name type="scientific">Stachybotrys elegans</name>
    <dbReference type="NCBI Taxonomy" id="80388"/>
    <lineage>
        <taxon>Eukaryota</taxon>
        <taxon>Fungi</taxon>
        <taxon>Dikarya</taxon>
        <taxon>Ascomycota</taxon>
        <taxon>Pezizomycotina</taxon>
        <taxon>Sordariomycetes</taxon>
        <taxon>Hypocreomycetidae</taxon>
        <taxon>Hypocreales</taxon>
        <taxon>Stachybotryaceae</taxon>
        <taxon>Stachybotrys</taxon>
    </lineage>
</organism>
<keyword evidence="4" id="KW-1003">Cell membrane</keyword>
<keyword evidence="7 9" id="KW-0472">Membrane</keyword>
<comment type="subcellular location">
    <subcellularLocation>
        <location evidence="2">Cell membrane</location>
    </subcellularLocation>
    <subcellularLocation>
        <location evidence="1">Membrane</location>
        <topology evidence="1">Multi-pass membrane protein</topology>
    </subcellularLocation>
</comment>
<dbReference type="Gene3D" id="1.20.1250.20">
    <property type="entry name" value="MFS general substrate transporter like domains"/>
    <property type="match status" value="1"/>
</dbReference>
<keyword evidence="5 9" id="KW-0812">Transmembrane</keyword>
<feature type="transmembrane region" description="Helical" evidence="9">
    <location>
        <begin position="289"/>
        <end position="309"/>
    </location>
</feature>
<feature type="domain" description="Major facilitator superfamily (MFS) profile" evidence="10">
    <location>
        <begin position="57"/>
        <end position="488"/>
    </location>
</feature>
<accession>A0A8K0SXF7</accession>
<dbReference type="InterPro" id="IPR036259">
    <property type="entry name" value="MFS_trans_sf"/>
</dbReference>
<feature type="transmembrane region" description="Helical" evidence="9">
    <location>
        <begin position="217"/>
        <end position="236"/>
    </location>
</feature>
<feature type="region of interest" description="Disordered" evidence="8">
    <location>
        <begin position="1"/>
        <end position="38"/>
    </location>
</feature>
<feature type="transmembrane region" description="Helical" evidence="9">
    <location>
        <begin position="129"/>
        <end position="147"/>
    </location>
</feature>
<dbReference type="InterPro" id="IPR011701">
    <property type="entry name" value="MFS"/>
</dbReference>
<dbReference type="InterPro" id="IPR020846">
    <property type="entry name" value="MFS_dom"/>
</dbReference>
<keyword evidence="6 9" id="KW-1133">Transmembrane helix</keyword>
<dbReference type="GO" id="GO:0005886">
    <property type="term" value="C:plasma membrane"/>
    <property type="evidence" value="ECO:0007669"/>
    <property type="project" value="UniProtKB-SubCell"/>
</dbReference>
<evidence type="ECO:0000259" key="10">
    <source>
        <dbReference type="PROSITE" id="PS50850"/>
    </source>
</evidence>
<name>A0A8K0SXF7_9HYPO</name>
<evidence type="ECO:0000313" key="12">
    <source>
        <dbReference type="Proteomes" id="UP000813444"/>
    </source>
</evidence>
<dbReference type="CDD" id="cd17323">
    <property type="entry name" value="MFS_Tpo1_MDR_like"/>
    <property type="match status" value="1"/>
</dbReference>
<comment type="similarity">
    <text evidence="3">Belongs to the major facilitator superfamily.</text>
</comment>
<feature type="transmembrane region" description="Helical" evidence="9">
    <location>
        <begin position="153"/>
        <end position="175"/>
    </location>
</feature>
<dbReference type="SUPFAM" id="SSF103473">
    <property type="entry name" value="MFS general substrate transporter"/>
    <property type="match status" value="1"/>
</dbReference>
<evidence type="ECO:0000256" key="6">
    <source>
        <dbReference type="ARBA" id="ARBA00022989"/>
    </source>
</evidence>
<feature type="transmembrane region" description="Helical" evidence="9">
    <location>
        <begin position="98"/>
        <end position="117"/>
    </location>
</feature>
<evidence type="ECO:0000313" key="11">
    <source>
        <dbReference type="EMBL" id="KAH7324577.1"/>
    </source>
</evidence>
<feature type="transmembrane region" description="Helical" evidence="9">
    <location>
        <begin position="371"/>
        <end position="390"/>
    </location>
</feature>
<evidence type="ECO:0000256" key="2">
    <source>
        <dbReference type="ARBA" id="ARBA00004236"/>
    </source>
</evidence>
<evidence type="ECO:0000256" key="9">
    <source>
        <dbReference type="SAM" id="Phobius"/>
    </source>
</evidence>
<dbReference type="Proteomes" id="UP000813444">
    <property type="component" value="Unassembled WGS sequence"/>
</dbReference>
<protein>
    <submittedName>
        <fullName evidence="11">Major facilitator superfamily domain-containing protein</fullName>
    </submittedName>
</protein>
<dbReference type="FunFam" id="1.20.1250.20:FF:000082">
    <property type="entry name" value="MFS multidrug transporter, putative"/>
    <property type="match status" value="1"/>
</dbReference>
<feature type="compositionally biased region" description="Polar residues" evidence="8">
    <location>
        <begin position="1"/>
        <end position="18"/>
    </location>
</feature>
<sequence length="515" mass="55440">MLSDPTKSGATSSASSILEKQEPTSEPSPVPLVLPTHGFDHNDPRNPYNFSKAKKGLIVLVGVATVINNTFTSALPANASPHIAKDFGISTDPSNVQLILPVSIYLVGFIFGPLLFGPLSEVYGRQYPMLATFGGYTLSILGCVLAPEWTIFLIFRFLGGMFGSAPLTIVGGLFADIYNDPITRGRIMSMFTSAVVCGPLLAPTLSGFVSESTSWRWSFWAALILAGVTWVPLMFLPETYAPVLLARYGGNVSKAVEKSGTVGKTKGTDWKHLAGVVLMRPLHMLCSEMIVAASCLYLAMVYAIFYMYFQAYPLVFKGIYKLSPGVSGLMFLPIVAGVFIGLAVALLYDAYLNRCRKAGMEWTLNEENRRLPIVCLGGPLYVIALLWLGWASRSDVPWVVPALAGIPAGMGTLLIFIGLFNYLGDAYKSFSASAMAASGCTRSIFGAILPLATTPMYQNLGIGWASTLLAGMTLPMCAVPFLLLRYGDAIRANSPFCQMLKETQLDSSRTLAGPG</sequence>
<evidence type="ECO:0000256" key="7">
    <source>
        <dbReference type="ARBA" id="ARBA00023136"/>
    </source>
</evidence>
<gene>
    <name evidence="11" type="ORF">B0I35DRAFT_449505</name>
</gene>
<dbReference type="AlphaFoldDB" id="A0A8K0SXF7"/>
<dbReference type="Pfam" id="PF07690">
    <property type="entry name" value="MFS_1"/>
    <property type="match status" value="1"/>
</dbReference>
<evidence type="ECO:0000256" key="3">
    <source>
        <dbReference type="ARBA" id="ARBA00008335"/>
    </source>
</evidence>
<comment type="caution">
    <text evidence="11">The sequence shown here is derived from an EMBL/GenBank/DDBJ whole genome shotgun (WGS) entry which is preliminary data.</text>
</comment>
<evidence type="ECO:0000256" key="5">
    <source>
        <dbReference type="ARBA" id="ARBA00022692"/>
    </source>
</evidence>
<dbReference type="EMBL" id="JAGPNK010000003">
    <property type="protein sequence ID" value="KAH7324577.1"/>
    <property type="molecule type" value="Genomic_DNA"/>
</dbReference>
<feature type="transmembrane region" description="Helical" evidence="9">
    <location>
        <begin position="329"/>
        <end position="351"/>
    </location>
</feature>
<proteinExistence type="inferred from homology"/>
<evidence type="ECO:0000256" key="1">
    <source>
        <dbReference type="ARBA" id="ARBA00004141"/>
    </source>
</evidence>
<feature type="transmembrane region" description="Helical" evidence="9">
    <location>
        <begin position="464"/>
        <end position="484"/>
    </location>
</feature>
<keyword evidence="12" id="KW-1185">Reference proteome</keyword>
<feature type="transmembrane region" description="Helical" evidence="9">
    <location>
        <begin position="430"/>
        <end position="452"/>
    </location>
</feature>
<dbReference type="PANTHER" id="PTHR23502:SF74">
    <property type="entry name" value="MAJOR FACILITATOR SUPERFAMILY (MFS) PROFILE DOMAIN-CONTAINING PROTEIN"/>
    <property type="match status" value="1"/>
</dbReference>
<evidence type="ECO:0000256" key="8">
    <source>
        <dbReference type="SAM" id="MobiDB-lite"/>
    </source>
</evidence>
<feature type="transmembrane region" description="Helical" evidence="9">
    <location>
        <begin position="187"/>
        <end position="205"/>
    </location>
</feature>
<feature type="transmembrane region" description="Helical" evidence="9">
    <location>
        <begin position="57"/>
        <end position="78"/>
    </location>
</feature>
<dbReference type="PANTHER" id="PTHR23502">
    <property type="entry name" value="MAJOR FACILITATOR SUPERFAMILY"/>
    <property type="match status" value="1"/>
</dbReference>